<gene>
    <name evidence="5" type="primary">RvY_00412</name>
    <name evidence="5" type="synonym">RvY_00412.1</name>
    <name evidence="5" type="ORF">RvY_00412-1</name>
</gene>
<evidence type="ECO:0000313" key="5">
    <source>
        <dbReference type="EMBL" id="GAU87586.1"/>
    </source>
</evidence>
<keyword evidence="4" id="KW-0732">Signal</keyword>
<feature type="disulfide bond" evidence="3">
    <location>
        <begin position="81"/>
        <end position="97"/>
    </location>
</feature>
<dbReference type="GO" id="GO:0007623">
    <property type="term" value="P:circadian rhythm"/>
    <property type="evidence" value="ECO:0007669"/>
    <property type="project" value="TreeGrafter"/>
</dbReference>
<sequence>MQTMGQRMMMLCVVVAMLMAGWTVTGTDSKSIIREMLQERMQFLPDGRAANRPGRQFEDMPIERCRVTQNKELTTKLNRLCDECFQIYRVPNFYMKCRANCFDNEIFRDCGKALYRQELTKEFNKFIETEVKLNGVTLPPSVTTATEKNTLAEVQEALLQLAQTQAAA</sequence>
<dbReference type="OrthoDB" id="6365952at2759"/>
<feature type="signal peptide" evidence="4">
    <location>
        <begin position="1"/>
        <end position="26"/>
    </location>
</feature>
<dbReference type="SUPFAM" id="SSF81778">
    <property type="entry name" value="Crustacean CHH/MIH/GIH neurohormone"/>
    <property type="match status" value="1"/>
</dbReference>
<evidence type="ECO:0000256" key="1">
    <source>
        <dbReference type="ARBA" id="ARBA00005447"/>
    </source>
</evidence>
<evidence type="ECO:0000256" key="2">
    <source>
        <dbReference type="PIRSR" id="PIRSR631098-50"/>
    </source>
</evidence>
<feature type="modified residue" description="Pyrrolidone carboxylic acid; partial" evidence="2">
    <location>
        <position position="56"/>
    </location>
</feature>
<dbReference type="InterPro" id="IPR001166">
    <property type="entry name" value="Hyperglycemic"/>
</dbReference>
<protein>
    <submittedName>
        <fullName evidence="5">Uncharacterized protein</fullName>
    </submittedName>
</protein>
<feature type="disulfide bond" evidence="3">
    <location>
        <begin position="65"/>
        <end position="101"/>
    </location>
</feature>
<reference evidence="5 6" key="1">
    <citation type="journal article" date="2016" name="Nat. Commun.">
        <title>Extremotolerant tardigrade genome and improved radiotolerance of human cultured cells by tardigrade-unique protein.</title>
        <authorList>
            <person name="Hashimoto T."/>
            <person name="Horikawa D.D."/>
            <person name="Saito Y."/>
            <person name="Kuwahara H."/>
            <person name="Kozuka-Hata H."/>
            <person name="Shin-I T."/>
            <person name="Minakuchi Y."/>
            <person name="Ohishi K."/>
            <person name="Motoyama A."/>
            <person name="Aizu T."/>
            <person name="Enomoto A."/>
            <person name="Kondo K."/>
            <person name="Tanaka S."/>
            <person name="Hara Y."/>
            <person name="Koshikawa S."/>
            <person name="Sagara H."/>
            <person name="Miura T."/>
            <person name="Yokobori S."/>
            <person name="Miyagawa K."/>
            <person name="Suzuki Y."/>
            <person name="Kubo T."/>
            <person name="Oyama M."/>
            <person name="Kohara Y."/>
            <person name="Fujiyama A."/>
            <person name="Arakawa K."/>
            <person name="Katayama T."/>
            <person name="Toyoda A."/>
            <person name="Kunieda T."/>
        </authorList>
    </citation>
    <scope>NUCLEOTIDE SEQUENCE [LARGE SCALE GENOMIC DNA]</scope>
    <source>
        <strain evidence="5 6">YOKOZUNA-1</strain>
    </source>
</reference>
<evidence type="ECO:0000256" key="4">
    <source>
        <dbReference type="SAM" id="SignalP"/>
    </source>
</evidence>
<dbReference type="PRINTS" id="PR00550">
    <property type="entry name" value="HYPRGLYCEMIC"/>
</dbReference>
<dbReference type="PANTHER" id="PTHR35981">
    <property type="entry name" value="ION TRANSPORT PEPTIDE, ISOFORM C"/>
    <property type="match status" value="1"/>
</dbReference>
<dbReference type="EMBL" id="BDGG01000001">
    <property type="protein sequence ID" value="GAU87586.1"/>
    <property type="molecule type" value="Genomic_DNA"/>
</dbReference>
<dbReference type="Gene3D" id="1.10.2010.10">
    <property type="entry name" value="Crustacean CHH/MIH/GIH neurohormone"/>
    <property type="match status" value="1"/>
</dbReference>
<dbReference type="PANTHER" id="PTHR35981:SF2">
    <property type="entry name" value="ION TRANSPORT PEPTIDE, ISOFORM C"/>
    <property type="match status" value="1"/>
</dbReference>
<keyword evidence="3" id="KW-1015">Disulfide bond</keyword>
<feature type="chain" id="PRO_5008897136" evidence="4">
    <location>
        <begin position="27"/>
        <end position="168"/>
    </location>
</feature>
<dbReference type="GO" id="GO:0005576">
    <property type="term" value="C:extracellular region"/>
    <property type="evidence" value="ECO:0007669"/>
    <property type="project" value="InterPro"/>
</dbReference>
<dbReference type="Pfam" id="PF01147">
    <property type="entry name" value="Crust_neurohorm"/>
    <property type="match status" value="1"/>
</dbReference>
<organism evidence="5 6">
    <name type="scientific">Ramazzottius varieornatus</name>
    <name type="common">Water bear</name>
    <name type="synonym">Tardigrade</name>
    <dbReference type="NCBI Taxonomy" id="947166"/>
    <lineage>
        <taxon>Eukaryota</taxon>
        <taxon>Metazoa</taxon>
        <taxon>Ecdysozoa</taxon>
        <taxon>Tardigrada</taxon>
        <taxon>Eutardigrada</taxon>
        <taxon>Parachela</taxon>
        <taxon>Hypsibioidea</taxon>
        <taxon>Ramazzottiidae</taxon>
        <taxon>Ramazzottius</taxon>
    </lineage>
</organism>
<evidence type="ECO:0000313" key="6">
    <source>
        <dbReference type="Proteomes" id="UP000186922"/>
    </source>
</evidence>
<dbReference type="Proteomes" id="UP000186922">
    <property type="component" value="Unassembled WGS sequence"/>
</dbReference>
<dbReference type="AlphaFoldDB" id="A0A1D1UD54"/>
<keyword evidence="2" id="KW-0873">Pyrrolidone carboxylic acid</keyword>
<dbReference type="InterPro" id="IPR035957">
    <property type="entry name" value="Crust_neurohorm_sf"/>
</dbReference>
<comment type="similarity">
    <text evidence="1">Belongs to the arthropod CHH/MIH/GIH/VIH hormone family.</text>
</comment>
<proteinExistence type="inferred from homology"/>
<feature type="disulfide bond" evidence="3">
    <location>
        <begin position="84"/>
        <end position="110"/>
    </location>
</feature>
<dbReference type="InterPro" id="IPR031098">
    <property type="entry name" value="Crust_neurohorm"/>
</dbReference>
<keyword evidence="6" id="KW-1185">Reference proteome</keyword>
<accession>A0A1D1UD54</accession>
<comment type="caution">
    <text evidence="5">The sequence shown here is derived from an EMBL/GenBank/DDBJ whole genome shotgun (WGS) entry which is preliminary data.</text>
</comment>
<name>A0A1D1UD54_RAMVA</name>
<dbReference type="GO" id="GO:0005184">
    <property type="term" value="F:neuropeptide hormone activity"/>
    <property type="evidence" value="ECO:0007669"/>
    <property type="project" value="InterPro"/>
</dbReference>
<evidence type="ECO:0000256" key="3">
    <source>
        <dbReference type="PIRSR" id="PIRSR631098-51"/>
    </source>
</evidence>